<dbReference type="Pfam" id="PF04229">
    <property type="entry name" value="GrpB"/>
    <property type="match status" value="1"/>
</dbReference>
<dbReference type="SUPFAM" id="SSF81301">
    <property type="entry name" value="Nucleotidyltransferase"/>
    <property type="match status" value="1"/>
</dbReference>
<dbReference type="PANTHER" id="PTHR34822:SF1">
    <property type="entry name" value="GRPB FAMILY PROTEIN"/>
    <property type="match status" value="1"/>
</dbReference>
<protein>
    <recommendedName>
        <fullName evidence="2">GrpB family protein</fullName>
    </recommendedName>
</protein>
<evidence type="ECO:0000313" key="1">
    <source>
        <dbReference type="EMBL" id="AFH74295.1"/>
    </source>
</evidence>
<proteinExistence type="predicted"/>
<accession>I0CBY2</accession>
<dbReference type="InterPro" id="IPR007344">
    <property type="entry name" value="GrpB/CoaE"/>
</dbReference>
<reference evidence="1" key="2">
    <citation type="journal article" date="2012" name="Can. J. Microbiol.">
        <title>A comparison of the clavam biosynthetic gene clusters in Streptomyces antibioticus Tu1718 and Streptomyces clavuligerus.</title>
        <authorList>
            <person name="Goomeshi Nobary S."/>
            <person name="Jensen S.E."/>
        </authorList>
    </citation>
    <scope>NUCLEOTIDE SEQUENCE</scope>
    <source>
        <strain evidence="1">Tu 1718</strain>
    </source>
</reference>
<name>I0CBY2_STRAT</name>
<evidence type="ECO:0008006" key="2">
    <source>
        <dbReference type="Google" id="ProtNLM"/>
    </source>
</evidence>
<reference evidence="1" key="1">
    <citation type="submission" date="2011-09" db="EMBL/GenBank/DDBJ databases">
        <authorList>
            <person name="Nobary S.G."/>
            <person name="Jensen S.E."/>
        </authorList>
    </citation>
    <scope>NUCLEOTIDE SEQUENCE</scope>
    <source>
        <strain evidence="1">Tu 1718</strain>
    </source>
</reference>
<sequence length="224" mass="24740">MHVGHTDVGFTKGVPSIAEILSFEEPSVPAGASPWVVAPAPSAVEIVVYDPRWPEQANALRDRITDALGTRAIRVEHVGSTSVPGLAAKPVIDLDLTVADPADERVWLPRLQAMGFVLTVREPWWHEHRLLQAGEAAERLADVSPLSGLTVNLHVFGPDSPELVKHVVFRNWLRTNAADRRLYEAVKRKAAKHPGQLVMDYNARKQAVILEIYQRAFKAAGFLE</sequence>
<dbReference type="PANTHER" id="PTHR34822">
    <property type="entry name" value="GRPB DOMAIN PROTEIN (AFU_ORTHOLOGUE AFUA_1G01530)"/>
    <property type="match status" value="1"/>
</dbReference>
<organism evidence="1">
    <name type="scientific">Streptomyces antibioticus</name>
    <dbReference type="NCBI Taxonomy" id="1890"/>
    <lineage>
        <taxon>Bacteria</taxon>
        <taxon>Bacillati</taxon>
        <taxon>Actinomycetota</taxon>
        <taxon>Actinomycetes</taxon>
        <taxon>Kitasatosporales</taxon>
        <taxon>Streptomycetaceae</taxon>
        <taxon>Streptomyces</taxon>
    </lineage>
</organism>
<dbReference type="EMBL" id="JN705801">
    <property type="protein sequence ID" value="AFH74295.1"/>
    <property type="molecule type" value="Genomic_DNA"/>
</dbReference>
<dbReference type="InterPro" id="IPR043519">
    <property type="entry name" value="NT_sf"/>
</dbReference>
<dbReference type="Gene3D" id="3.30.460.10">
    <property type="entry name" value="Beta Polymerase, domain 2"/>
    <property type="match status" value="1"/>
</dbReference>
<dbReference type="AlphaFoldDB" id="I0CBY2"/>